<proteinExistence type="predicted"/>
<sequence length="61" mass="6796">MFILPDGWPITIRQTVEKSYAETFSCEEYRTGNVSWKGTTSCQCRDYAGEKPGVAGEAEIS</sequence>
<evidence type="ECO:0000313" key="2">
    <source>
        <dbReference type="Proteomes" id="UP000051927"/>
    </source>
</evidence>
<name>A0ABR5PYL3_9ACTN</name>
<organism evidence="1 2">
    <name type="scientific">Lancefieldella rimae</name>
    <dbReference type="NCBI Taxonomy" id="1383"/>
    <lineage>
        <taxon>Bacteria</taxon>
        <taxon>Bacillati</taxon>
        <taxon>Actinomycetota</taxon>
        <taxon>Coriobacteriia</taxon>
        <taxon>Coriobacteriales</taxon>
        <taxon>Atopobiaceae</taxon>
        <taxon>Lancefieldella</taxon>
    </lineage>
</organism>
<gene>
    <name evidence="1" type="ORF">IV60_GL001454</name>
</gene>
<keyword evidence="2" id="KW-1185">Reference proteome</keyword>
<dbReference type="Proteomes" id="UP000051927">
    <property type="component" value="Unassembled WGS sequence"/>
</dbReference>
<comment type="caution">
    <text evidence="1">The sequence shown here is derived from an EMBL/GenBank/DDBJ whole genome shotgun (WGS) entry which is preliminary data.</text>
</comment>
<protein>
    <submittedName>
        <fullName evidence="1">Uncharacterized protein</fullName>
    </submittedName>
</protein>
<reference evidence="1 2" key="1">
    <citation type="journal article" date="2015" name="Genome Announc.">
        <title>Expanding the biotechnology potential of lactobacilli through comparative genomics of 213 strains and associated genera.</title>
        <authorList>
            <person name="Sun Z."/>
            <person name="Harris H.M."/>
            <person name="McCann A."/>
            <person name="Guo C."/>
            <person name="Argimon S."/>
            <person name="Zhang W."/>
            <person name="Yang X."/>
            <person name="Jeffery I.B."/>
            <person name="Cooney J.C."/>
            <person name="Kagawa T.F."/>
            <person name="Liu W."/>
            <person name="Song Y."/>
            <person name="Salvetti E."/>
            <person name="Wrobel A."/>
            <person name="Rasinkangas P."/>
            <person name="Parkhill J."/>
            <person name="Rea M.C."/>
            <person name="O'Sullivan O."/>
            <person name="Ritari J."/>
            <person name="Douillard F.P."/>
            <person name="Paul Ross R."/>
            <person name="Yang R."/>
            <person name="Briner A.E."/>
            <person name="Felis G.E."/>
            <person name="de Vos W.M."/>
            <person name="Barrangou R."/>
            <person name="Klaenhammer T.R."/>
            <person name="Caufield P.W."/>
            <person name="Cui Y."/>
            <person name="Zhang H."/>
            <person name="O'Toole P.W."/>
        </authorList>
    </citation>
    <scope>NUCLEOTIDE SEQUENCE [LARGE SCALE GENOMIC DNA]</scope>
    <source>
        <strain evidence="1 2">DSM 7090</strain>
    </source>
</reference>
<dbReference type="EMBL" id="JQCP01000004">
    <property type="protein sequence ID" value="KRO01582.1"/>
    <property type="molecule type" value="Genomic_DNA"/>
</dbReference>
<accession>A0ABR5PYL3</accession>
<evidence type="ECO:0000313" key="1">
    <source>
        <dbReference type="EMBL" id="KRO01582.1"/>
    </source>
</evidence>